<dbReference type="RefSeq" id="WP_281884141.1">
    <property type="nucleotide sequence ID" value="NZ_BSDP01000001.1"/>
</dbReference>
<dbReference type="PANTHER" id="PTHR47829">
    <property type="entry name" value="HYDROLASE, PUTATIVE (AFU_ORTHOLOGUE AFUA_1G12880)-RELATED"/>
    <property type="match status" value="1"/>
</dbReference>
<comment type="caution">
    <text evidence="3">The sequence shown here is derived from an EMBL/GenBank/DDBJ whole genome shotgun (WGS) entry which is preliminary data.</text>
</comment>
<feature type="domain" description="Aminoglycoside phosphotransferase" evidence="2">
    <location>
        <begin position="55"/>
        <end position="277"/>
    </location>
</feature>
<reference evidence="3" key="1">
    <citation type="submission" date="2022-12" db="EMBL/GenBank/DDBJ databases">
        <title>Reference genome sequencing for broad-spectrum identification of bacterial and archaeal isolates by mass spectrometry.</title>
        <authorList>
            <person name="Sekiguchi Y."/>
            <person name="Tourlousse D.M."/>
        </authorList>
    </citation>
    <scope>NUCLEOTIDE SEQUENCE</scope>
    <source>
        <strain evidence="3">14</strain>
    </source>
</reference>
<proteinExistence type="predicted"/>
<sequence>MDEALAPTAERGTRTAAAVDTAAPAGVDPVALRAWLADHRPDLLGADPLDGALTATLLAGGKSNLTYRIDGGARPMVLRRPPLGHVLRTAHDMGREFRIISALAGTDVPVPAAYVLVDDTDGTAGVGTDFYLMELVEGRILRTAADNAGFDPETLNGLGFRLVETLAALHELDPADVGLADFGRPDGYLARQVRRWGQQYDGSRSRDLPDLDRLLDRIANDIPETRFTSLLHGDFRLDNVLVAQDAGGRASVAAILDWEMATIGDSLADLGLLGLYWNLAEVGLGSPDLGLTAIDPAVGYPEFDELCARYAELRGIRLPSLSWYLAFAALKLAIILEGIHYRHEAGETLGPGFDGIGNLVAPLARYGLRALEEDA</sequence>
<evidence type="ECO:0000259" key="2">
    <source>
        <dbReference type="Pfam" id="PF01636"/>
    </source>
</evidence>
<dbReference type="PANTHER" id="PTHR47829:SF1">
    <property type="entry name" value="HAD FAMILY PHOSPHATASE"/>
    <property type="match status" value="1"/>
</dbReference>
<dbReference type="InterPro" id="IPR002575">
    <property type="entry name" value="Aminoglycoside_PTrfase"/>
</dbReference>
<dbReference type="Pfam" id="PF01636">
    <property type="entry name" value="APH"/>
    <property type="match status" value="1"/>
</dbReference>
<dbReference type="InterPro" id="IPR011009">
    <property type="entry name" value="Kinase-like_dom_sf"/>
</dbReference>
<evidence type="ECO:0000256" key="1">
    <source>
        <dbReference type="SAM" id="MobiDB-lite"/>
    </source>
</evidence>
<dbReference type="Gene3D" id="3.30.200.20">
    <property type="entry name" value="Phosphorylase Kinase, domain 1"/>
    <property type="match status" value="1"/>
</dbReference>
<dbReference type="EMBL" id="BSDP01000001">
    <property type="protein sequence ID" value="GLI27531.1"/>
    <property type="molecule type" value="Genomic_DNA"/>
</dbReference>
<name>A0A9W6CWY9_9MICO</name>
<organism evidence="3 4">
    <name type="scientific">Agromyces rhizosphaerae</name>
    <dbReference type="NCBI Taxonomy" id="88374"/>
    <lineage>
        <taxon>Bacteria</taxon>
        <taxon>Bacillati</taxon>
        <taxon>Actinomycetota</taxon>
        <taxon>Actinomycetes</taxon>
        <taxon>Micrococcales</taxon>
        <taxon>Microbacteriaceae</taxon>
        <taxon>Agromyces</taxon>
    </lineage>
</organism>
<dbReference type="AlphaFoldDB" id="A0A9W6CWY9"/>
<evidence type="ECO:0000313" key="4">
    <source>
        <dbReference type="Proteomes" id="UP001144396"/>
    </source>
</evidence>
<dbReference type="InterPro" id="IPR041726">
    <property type="entry name" value="ACAD10_11_N"/>
</dbReference>
<dbReference type="CDD" id="cd05154">
    <property type="entry name" value="ACAD10_11_N-like"/>
    <property type="match status" value="1"/>
</dbReference>
<keyword evidence="4" id="KW-1185">Reference proteome</keyword>
<dbReference type="InterPro" id="IPR052898">
    <property type="entry name" value="ACAD10-like"/>
</dbReference>
<dbReference type="SUPFAM" id="SSF56112">
    <property type="entry name" value="Protein kinase-like (PK-like)"/>
    <property type="match status" value="1"/>
</dbReference>
<accession>A0A9W6CWY9</accession>
<protein>
    <submittedName>
        <fullName evidence="3">Acyl-CoA dehydrogenase</fullName>
    </submittedName>
</protein>
<dbReference type="Proteomes" id="UP001144396">
    <property type="component" value="Unassembled WGS sequence"/>
</dbReference>
<dbReference type="Gene3D" id="3.90.1200.10">
    <property type="match status" value="1"/>
</dbReference>
<evidence type="ECO:0000313" key="3">
    <source>
        <dbReference type="EMBL" id="GLI27531.1"/>
    </source>
</evidence>
<feature type="region of interest" description="Disordered" evidence="1">
    <location>
        <begin position="1"/>
        <end position="20"/>
    </location>
</feature>
<gene>
    <name evidence="3" type="ORF">ARHIZOSPH14_17730</name>
</gene>